<sequence>MRRKRVPISIRALTPAARASAWVNGLPRSGSGISFMPRSDVIAGLGGARGGRAVENSDADAACGRLMAILARRAPARRCVGYRIGRRIGNQVTAAPGRPRLAVRGLPNRTSDR</sequence>
<gene>
    <name evidence="1" type="ORF">GCM10023340_18580</name>
</gene>
<proteinExistence type="predicted"/>
<dbReference type="EMBL" id="BAABKG010000002">
    <property type="protein sequence ID" value="GAA5146938.1"/>
    <property type="molecule type" value="Genomic_DNA"/>
</dbReference>
<evidence type="ECO:0000313" key="1">
    <source>
        <dbReference type="EMBL" id="GAA5146938.1"/>
    </source>
</evidence>
<accession>A0ABP9PIA1</accession>
<name>A0ABP9PIA1_9ACTN</name>
<dbReference type="Proteomes" id="UP001500221">
    <property type="component" value="Unassembled WGS sequence"/>
</dbReference>
<reference evidence="2" key="1">
    <citation type="journal article" date="2019" name="Int. J. Syst. Evol. Microbiol.">
        <title>The Global Catalogue of Microorganisms (GCM) 10K type strain sequencing project: providing services to taxonomists for standard genome sequencing and annotation.</title>
        <authorList>
            <consortium name="The Broad Institute Genomics Platform"/>
            <consortium name="The Broad Institute Genome Sequencing Center for Infectious Disease"/>
            <person name="Wu L."/>
            <person name="Ma J."/>
        </authorList>
    </citation>
    <scope>NUCLEOTIDE SEQUENCE [LARGE SCALE GENOMIC DNA]</scope>
    <source>
        <strain evidence="2">JCM 18459</strain>
    </source>
</reference>
<protein>
    <submittedName>
        <fullName evidence="1">Uncharacterized protein</fullName>
    </submittedName>
</protein>
<organism evidence="1 2">
    <name type="scientific">Nocardioides marinquilinus</name>
    <dbReference type="NCBI Taxonomy" id="1210400"/>
    <lineage>
        <taxon>Bacteria</taxon>
        <taxon>Bacillati</taxon>
        <taxon>Actinomycetota</taxon>
        <taxon>Actinomycetes</taxon>
        <taxon>Propionibacteriales</taxon>
        <taxon>Nocardioidaceae</taxon>
        <taxon>Nocardioides</taxon>
    </lineage>
</organism>
<evidence type="ECO:0000313" key="2">
    <source>
        <dbReference type="Proteomes" id="UP001500221"/>
    </source>
</evidence>
<keyword evidence="2" id="KW-1185">Reference proteome</keyword>
<comment type="caution">
    <text evidence="1">The sequence shown here is derived from an EMBL/GenBank/DDBJ whole genome shotgun (WGS) entry which is preliminary data.</text>
</comment>